<name>A0A0F5YGM9_9CYAN</name>
<evidence type="ECO:0000313" key="1">
    <source>
        <dbReference type="EMBL" id="KKD38039.1"/>
    </source>
</evidence>
<reference evidence="1 2" key="1">
    <citation type="submission" date="2015-06" db="EMBL/GenBank/DDBJ databases">
        <title>Draft genome assembly of filamentous brackish cyanobacterium Limnoraphis robusta strain CS-951.</title>
        <authorList>
            <person name="Willis A."/>
            <person name="Parks M."/>
            <person name="Burford M.A."/>
        </authorList>
    </citation>
    <scope>NUCLEOTIDE SEQUENCE [LARGE SCALE GENOMIC DNA]</scope>
    <source>
        <strain evidence="1 2">CS-951</strain>
    </source>
</reference>
<accession>A0A0F5YGM9</accession>
<evidence type="ECO:0000313" key="2">
    <source>
        <dbReference type="Proteomes" id="UP000033607"/>
    </source>
</evidence>
<organism evidence="1 2">
    <name type="scientific">Limnoraphis robusta CS-951</name>
    <dbReference type="NCBI Taxonomy" id="1637645"/>
    <lineage>
        <taxon>Bacteria</taxon>
        <taxon>Bacillati</taxon>
        <taxon>Cyanobacteriota</taxon>
        <taxon>Cyanophyceae</taxon>
        <taxon>Oscillatoriophycideae</taxon>
        <taxon>Oscillatoriales</taxon>
        <taxon>Sirenicapillariaceae</taxon>
        <taxon>Limnoraphis</taxon>
    </lineage>
</organism>
<dbReference type="AlphaFoldDB" id="A0A0F5YGM9"/>
<gene>
    <name evidence="1" type="ORF">WN50_11010</name>
</gene>
<proteinExistence type="predicted"/>
<sequence length="139" mass="15147">MNQSKSDSVIAQSFQPGTPFLANGTYLYGQSPQRDQLGQAYMVFEVNQGRMVGAFYMPHSSFDCFWGTPQGNGLALTVIDSYTQETHPYAIGFNPSVVAASTSGGADQSVSLEGFYPIESISQADRKILEVCKSDLNQR</sequence>
<protein>
    <submittedName>
        <fullName evidence="1">Uncharacterized protein</fullName>
    </submittedName>
</protein>
<comment type="caution">
    <text evidence="1">The sequence shown here is derived from an EMBL/GenBank/DDBJ whole genome shotgun (WGS) entry which is preliminary data.</text>
</comment>
<dbReference type="EMBL" id="LATL02000212">
    <property type="protein sequence ID" value="KKD38039.1"/>
    <property type="molecule type" value="Genomic_DNA"/>
</dbReference>
<dbReference type="Proteomes" id="UP000033607">
    <property type="component" value="Unassembled WGS sequence"/>
</dbReference>